<accession>A0A8J9ZMF3</accession>
<dbReference type="AlphaFoldDB" id="A0A8J9ZMF3"/>
<dbReference type="Proteomes" id="UP000838412">
    <property type="component" value="Chromosome 3"/>
</dbReference>
<evidence type="ECO:0000256" key="1">
    <source>
        <dbReference type="SAM" id="MobiDB-lite"/>
    </source>
</evidence>
<dbReference type="Pfam" id="PF01826">
    <property type="entry name" value="TIL"/>
    <property type="match status" value="1"/>
</dbReference>
<dbReference type="EMBL" id="OV696688">
    <property type="protein sequence ID" value="CAH1256964.1"/>
    <property type="molecule type" value="Genomic_DNA"/>
</dbReference>
<evidence type="ECO:0000313" key="4">
    <source>
        <dbReference type="Proteomes" id="UP000838412"/>
    </source>
</evidence>
<evidence type="ECO:0000259" key="2">
    <source>
        <dbReference type="Pfam" id="PF01826"/>
    </source>
</evidence>
<keyword evidence="4" id="KW-1185">Reference proteome</keyword>
<sequence length="346" mass="38584">MVTSPLLGADFSPLSPDVDHQTTQNPVELPSYRRPARSIERCPAHSRMLECDRVCRPTCTNPRPVCVECPSGHYGCVCEEGYLWQDGVCVPQYKCTETTEFVQLQQEVQQLARDLPRTLAELGLSSVVQHVQELRTNATEVSRSGGWWRSSHDCHCGREADFNRLGEGVCDGACNSRCRGNKNQFCGGRFRMSVYKIDAGPAPAVWYQTGNTTTLQYRGEPQDRPFALTTPVLDRNTAIPIQSTLVNLTANIEAFPSRYPATTEEGVPDLVPDYTALLASFQAPGLRLTSGTNTVLELDQHFAIKSYPCSLEYNPGTNGRSRRGIMMRIIVVSYDPYEVMIEIICY</sequence>
<evidence type="ECO:0000313" key="3">
    <source>
        <dbReference type="EMBL" id="CAH1256964.1"/>
    </source>
</evidence>
<feature type="domain" description="TIL" evidence="2">
    <location>
        <begin position="42"/>
        <end position="95"/>
    </location>
</feature>
<dbReference type="Gene3D" id="2.10.25.10">
    <property type="entry name" value="Laminin"/>
    <property type="match status" value="1"/>
</dbReference>
<protein>
    <submittedName>
        <fullName evidence="3">Hypp1761 protein</fullName>
    </submittedName>
</protein>
<feature type="region of interest" description="Disordered" evidence="1">
    <location>
        <begin position="1"/>
        <end position="30"/>
    </location>
</feature>
<organism evidence="3 4">
    <name type="scientific">Branchiostoma lanceolatum</name>
    <name type="common">Common lancelet</name>
    <name type="synonym">Amphioxus lanceolatum</name>
    <dbReference type="NCBI Taxonomy" id="7740"/>
    <lineage>
        <taxon>Eukaryota</taxon>
        <taxon>Metazoa</taxon>
        <taxon>Chordata</taxon>
        <taxon>Cephalochordata</taxon>
        <taxon>Leptocardii</taxon>
        <taxon>Amphioxiformes</taxon>
        <taxon>Branchiostomatidae</taxon>
        <taxon>Branchiostoma</taxon>
    </lineage>
</organism>
<dbReference type="OrthoDB" id="6110952at2759"/>
<name>A0A8J9ZMF3_BRALA</name>
<proteinExistence type="predicted"/>
<dbReference type="InterPro" id="IPR002919">
    <property type="entry name" value="TIL_dom"/>
</dbReference>
<dbReference type="CDD" id="cd19941">
    <property type="entry name" value="TIL"/>
    <property type="match status" value="1"/>
</dbReference>
<reference evidence="3" key="1">
    <citation type="submission" date="2022-01" db="EMBL/GenBank/DDBJ databases">
        <authorList>
            <person name="Braso-Vives M."/>
        </authorList>
    </citation>
    <scope>NUCLEOTIDE SEQUENCE</scope>
</reference>
<dbReference type="SUPFAM" id="SSF57567">
    <property type="entry name" value="Serine protease inhibitors"/>
    <property type="match status" value="1"/>
</dbReference>
<dbReference type="InterPro" id="IPR036084">
    <property type="entry name" value="Ser_inhib-like_sf"/>
</dbReference>
<gene>
    <name evidence="3" type="primary">Hypp1761</name>
    <name evidence="3" type="ORF">BLAG_LOCUS15052</name>
</gene>